<protein>
    <submittedName>
        <fullName evidence="1">SPBc2 prophage-derived uncharacterized protein YolD</fullName>
    </submittedName>
</protein>
<name>A0ABN5ACQ4_9BACI</name>
<proteinExistence type="predicted"/>
<dbReference type="Proteomes" id="UP000196877">
    <property type="component" value="Chromosome"/>
</dbReference>
<evidence type="ECO:0000313" key="1">
    <source>
        <dbReference type="EMBL" id="ASB88583.1"/>
    </source>
</evidence>
<keyword evidence="2" id="KW-1185">Reference proteome</keyword>
<reference evidence="1 2" key="1">
    <citation type="submission" date="2017-06" db="EMBL/GenBank/DDBJ databases">
        <title>Genome sequence of Bacillus sonorensis strain SRCM101395.</title>
        <authorList>
            <person name="Cho S.H."/>
        </authorList>
    </citation>
    <scope>NUCLEOTIDE SEQUENCE [LARGE SCALE GENOMIC DNA]</scope>
    <source>
        <strain evidence="1 2">SRCM101395</strain>
    </source>
</reference>
<organism evidence="1 2">
    <name type="scientific">Bacillus sonorensis</name>
    <dbReference type="NCBI Taxonomy" id="119858"/>
    <lineage>
        <taxon>Bacteria</taxon>
        <taxon>Bacillati</taxon>
        <taxon>Bacillota</taxon>
        <taxon>Bacilli</taxon>
        <taxon>Bacillales</taxon>
        <taxon>Bacillaceae</taxon>
        <taxon>Bacillus</taxon>
    </lineage>
</organism>
<dbReference type="EMBL" id="CP021920">
    <property type="protein sequence ID" value="ASB88583.1"/>
    <property type="molecule type" value="Genomic_DNA"/>
</dbReference>
<dbReference type="InterPro" id="IPR014962">
    <property type="entry name" value="YolD"/>
</dbReference>
<evidence type="ECO:0000313" key="2">
    <source>
        <dbReference type="Proteomes" id="UP000196877"/>
    </source>
</evidence>
<sequence>MLRDRGSIKWVSMMLPEHVELLREYHENLDKVKKPVLDEQKYEEFNDMICEAMEENRPLQFAYYQKGEVSMLAGRVHYVDALKRELRIVSHTDETYVLKLDDIIEIEYDCHV</sequence>
<dbReference type="Pfam" id="PF08863">
    <property type="entry name" value="YolD"/>
    <property type="match status" value="1"/>
</dbReference>
<gene>
    <name evidence="1" type="ORF">S101395_02075</name>
</gene>
<dbReference type="GeneID" id="92853976"/>
<dbReference type="PANTHER" id="PTHR40051">
    <property type="entry name" value="IG HYPOTHETICAL 15966"/>
    <property type="match status" value="1"/>
</dbReference>
<dbReference type="RefSeq" id="WP_006636527.1">
    <property type="nucleotide sequence ID" value="NZ_BORD01000005.1"/>
</dbReference>
<accession>A0ABN5ACQ4</accession>
<dbReference type="PANTHER" id="PTHR40051:SF1">
    <property type="entry name" value="YOLD-LIKE FAMILY PROTEIN"/>
    <property type="match status" value="1"/>
</dbReference>